<gene>
    <name evidence="1" type="ORF">Amon02_000250400</name>
</gene>
<evidence type="ECO:0000313" key="1">
    <source>
        <dbReference type="EMBL" id="GME76235.1"/>
    </source>
</evidence>
<proteinExistence type="predicted"/>
<sequence length="277" mass="31500">MSAPSTPENGGSNMPTPTTPPPENNTITLDDAKGTFSSWTQTLKYKTGLGITPEEKKQYEAEQRISQCRKCEEYVNFNLRYSPTVVFMLQQIENLGGHVPRSQVKCHICDDVESVKLAQQKYQEELSKIKDPKQRLQTKPPLLKTGGYSTNQGIRICAEHVKDKLQLGDTLSHELIHWYDNTRFKVDFMNLKHHACTEIRASSLSGECAIMTEFSRRLGNNVSMRVAKGHQSCVKRRAVLSVMGHPACKSQEQAEQVVSEVFRSCFNDTRPFERIYR</sequence>
<comment type="caution">
    <text evidence="1">The sequence shown here is derived from an EMBL/GenBank/DDBJ whole genome shotgun (WGS) entry which is preliminary data.</text>
</comment>
<dbReference type="EMBL" id="BSXS01001457">
    <property type="protein sequence ID" value="GME76235.1"/>
    <property type="molecule type" value="Genomic_DNA"/>
</dbReference>
<evidence type="ECO:0000313" key="2">
    <source>
        <dbReference type="Proteomes" id="UP001165064"/>
    </source>
</evidence>
<accession>A0ACB5SXN5</accession>
<keyword evidence="2" id="KW-1185">Reference proteome</keyword>
<organism evidence="1 2">
    <name type="scientific">Ambrosiozyma monospora</name>
    <name type="common">Yeast</name>
    <name type="synonym">Endomycopsis monosporus</name>
    <dbReference type="NCBI Taxonomy" id="43982"/>
    <lineage>
        <taxon>Eukaryota</taxon>
        <taxon>Fungi</taxon>
        <taxon>Dikarya</taxon>
        <taxon>Ascomycota</taxon>
        <taxon>Saccharomycotina</taxon>
        <taxon>Pichiomycetes</taxon>
        <taxon>Pichiales</taxon>
        <taxon>Pichiaceae</taxon>
        <taxon>Ambrosiozyma</taxon>
    </lineage>
</organism>
<name>A0ACB5SXN5_AMBMO</name>
<dbReference type="Proteomes" id="UP001165064">
    <property type="component" value="Unassembled WGS sequence"/>
</dbReference>
<reference evidence="1" key="1">
    <citation type="submission" date="2023-04" db="EMBL/GenBank/DDBJ databases">
        <title>Ambrosiozyma monospora NBRC 10751.</title>
        <authorList>
            <person name="Ichikawa N."/>
            <person name="Sato H."/>
            <person name="Tonouchi N."/>
        </authorList>
    </citation>
    <scope>NUCLEOTIDE SEQUENCE</scope>
    <source>
        <strain evidence="1">NBRC 10751</strain>
    </source>
</reference>
<protein>
    <submittedName>
        <fullName evidence="1">Unnamed protein product</fullName>
    </submittedName>
</protein>